<dbReference type="PANTHER" id="PTHR31566:SF0">
    <property type="entry name" value="CYTOCHROME C BIOGENESIS PROTEIN CCS1, CHLOROPLASTIC"/>
    <property type="match status" value="1"/>
</dbReference>
<dbReference type="OrthoDB" id="3949537at2"/>
<evidence type="ECO:0000256" key="7">
    <source>
        <dbReference type="SAM" id="Phobius"/>
    </source>
</evidence>
<protein>
    <submittedName>
        <fullName evidence="9">Cytochrome c biogenesis protein ResB</fullName>
    </submittedName>
</protein>
<dbReference type="Pfam" id="PF05140">
    <property type="entry name" value="ResB"/>
    <property type="match status" value="1"/>
</dbReference>
<evidence type="ECO:0000313" key="10">
    <source>
        <dbReference type="Proteomes" id="UP000306985"/>
    </source>
</evidence>
<proteinExistence type="predicted"/>
<feature type="domain" description="ResB-like" evidence="8">
    <location>
        <begin position="1"/>
        <end position="493"/>
    </location>
</feature>
<feature type="transmembrane region" description="Helical" evidence="7">
    <location>
        <begin position="436"/>
        <end position="455"/>
    </location>
</feature>
<evidence type="ECO:0000256" key="5">
    <source>
        <dbReference type="ARBA" id="ARBA00023136"/>
    </source>
</evidence>
<dbReference type="PANTHER" id="PTHR31566">
    <property type="entry name" value="CYTOCHROME C BIOGENESIS PROTEIN CCS1, CHLOROPLASTIC"/>
    <property type="match status" value="1"/>
</dbReference>
<accession>A0A4U6QFF1</accession>
<evidence type="ECO:0000259" key="8">
    <source>
        <dbReference type="Pfam" id="PF05140"/>
    </source>
</evidence>
<dbReference type="Proteomes" id="UP000306985">
    <property type="component" value="Unassembled WGS sequence"/>
</dbReference>
<evidence type="ECO:0000256" key="3">
    <source>
        <dbReference type="ARBA" id="ARBA00022748"/>
    </source>
</evidence>
<keyword evidence="5 7" id="KW-0472">Membrane</keyword>
<keyword evidence="3" id="KW-0201">Cytochrome c-type biogenesis</keyword>
<reference evidence="9 10" key="1">
    <citation type="submission" date="2019-05" db="EMBL/GenBank/DDBJ databases">
        <title>Nakamurella sp. N5BH11, whole genome shotgun sequence.</title>
        <authorList>
            <person name="Tuo L."/>
        </authorList>
    </citation>
    <scope>NUCLEOTIDE SEQUENCE [LARGE SCALE GENOMIC DNA]</scope>
    <source>
        <strain evidence="9 10">N5BH11</strain>
    </source>
</reference>
<feature type="transmembrane region" description="Helical" evidence="7">
    <location>
        <begin position="56"/>
        <end position="76"/>
    </location>
</feature>
<gene>
    <name evidence="9" type="ORF">FDO65_13610</name>
</gene>
<name>A0A4U6QFF1_9ACTN</name>
<dbReference type="InterPro" id="IPR007816">
    <property type="entry name" value="ResB-like_domain"/>
</dbReference>
<evidence type="ECO:0000256" key="1">
    <source>
        <dbReference type="ARBA" id="ARBA00004141"/>
    </source>
</evidence>
<dbReference type="GO" id="GO:0016020">
    <property type="term" value="C:membrane"/>
    <property type="evidence" value="ECO:0007669"/>
    <property type="project" value="UniProtKB-SubCell"/>
</dbReference>
<sequence length="523" mass="55864">MRTALVLLFLLALASLPGALLPQWSLNSAKTAQYITDHPTIGPLLDRTGFFEVFGSPWYAAIYLLLFTSLIGCVLPRSWTFVEQIRAQPVVTPRNLSRLPHHAEHTVAAAPDAAADRIAAGLRGWRIARRPEIAADGTAGVTLSAEKGFLREVGNLVFHLSLVGLLIAVAVGKLVGYEGSVIVTGGDQFCSGSPASYDNFRPGLLVNGTDLSPFCVDVDSFSSSYNPQGQALDYSADVRYASGAALASGSPAADWPQATLRVNDPLRLDGERLYLLGHGFTPTFSVTFPDGQVRDYAEPFKPTPNDPNFTSEGAIKITDPPGVSGDDLLRNQLAIVGIFAPDALVHGGVMTSQFPAARNPGVAIDVYRGDLGLETGRSQSVFSIDTRQVDKGALVREARQNLTVGQSITLDDGTAITFTGYKEWVSLQTSYDPAQGWALVFSVTLLIGLMMSLVIKRRRVWFRLHPDGGANRTVVQVGGLARTDQAGYGEEFERLSELARSAGGATAAVGPRSSGDSRRESGG</sequence>
<organism evidence="9 10">
    <name type="scientific">Nakamurella flava</name>
    <dbReference type="NCBI Taxonomy" id="2576308"/>
    <lineage>
        <taxon>Bacteria</taxon>
        <taxon>Bacillati</taxon>
        <taxon>Actinomycetota</taxon>
        <taxon>Actinomycetes</taxon>
        <taxon>Nakamurellales</taxon>
        <taxon>Nakamurellaceae</taxon>
        <taxon>Nakamurella</taxon>
    </lineage>
</organism>
<keyword evidence="4 7" id="KW-1133">Transmembrane helix</keyword>
<keyword evidence="2 7" id="KW-0812">Transmembrane</keyword>
<keyword evidence="10" id="KW-1185">Reference proteome</keyword>
<feature type="transmembrane region" description="Helical" evidence="7">
    <location>
        <begin position="156"/>
        <end position="175"/>
    </location>
</feature>
<evidence type="ECO:0000256" key="4">
    <source>
        <dbReference type="ARBA" id="ARBA00022989"/>
    </source>
</evidence>
<evidence type="ECO:0000256" key="6">
    <source>
        <dbReference type="SAM" id="MobiDB-lite"/>
    </source>
</evidence>
<evidence type="ECO:0000256" key="2">
    <source>
        <dbReference type="ARBA" id="ARBA00022692"/>
    </source>
</evidence>
<comment type="subcellular location">
    <subcellularLocation>
        <location evidence="1">Membrane</location>
        <topology evidence="1">Multi-pass membrane protein</topology>
    </subcellularLocation>
</comment>
<comment type="caution">
    <text evidence="9">The sequence shown here is derived from an EMBL/GenBank/DDBJ whole genome shotgun (WGS) entry which is preliminary data.</text>
</comment>
<dbReference type="EMBL" id="SZZH01000003">
    <property type="protein sequence ID" value="TKV58994.1"/>
    <property type="molecule type" value="Genomic_DNA"/>
</dbReference>
<dbReference type="AlphaFoldDB" id="A0A4U6QFF1"/>
<dbReference type="GO" id="GO:0017004">
    <property type="term" value="P:cytochrome complex assembly"/>
    <property type="evidence" value="ECO:0007669"/>
    <property type="project" value="UniProtKB-KW"/>
</dbReference>
<evidence type="ECO:0000313" key="9">
    <source>
        <dbReference type="EMBL" id="TKV58994.1"/>
    </source>
</evidence>
<feature type="region of interest" description="Disordered" evidence="6">
    <location>
        <begin position="502"/>
        <end position="523"/>
    </location>
</feature>
<dbReference type="InterPro" id="IPR023494">
    <property type="entry name" value="Cyt_c_bgen_Ccs1/CcsB/ResB"/>
</dbReference>